<dbReference type="AlphaFoldDB" id="A0A6P3AUC4"/>
<dbReference type="CDD" id="cd05271">
    <property type="entry name" value="NDUFA9_like_SDR_a"/>
    <property type="match status" value="1"/>
</dbReference>
<accession>A0A6P3AUC4</accession>
<reference evidence="2 3" key="1">
    <citation type="submission" date="2019-09" db="EMBL/GenBank/DDBJ databases">
        <authorList>
            <person name="Depoorter E."/>
        </authorList>
    </citation>
    <scope>NUCLEOTIDE SEQUENCE [LARGE SCALE GENOMIC DNA]</scope>
    <source>
        <strain evidence="2">R-39750</strain>
    </source>
</reference>
<dbReference type="InterPro" id="IPR001509">
    <property type="entry name" value="Epimerase_deHydtase"/>
</dbReference>
<feature type="domain" description="NAD-dependent epimerase/dehydratase" evidence="1">
    <location>
        <begin position="46"/>
        <end position="256"/>
    </location>
</feature>
<evidence type="ECO:0000313" key="3">
    <source>
        <dbReference type="Proteomes" id="UP000494110"/>
    </source>
</evidence>
<evidence type="ECO:0000259" key="1">
    <source>
        <dbReference type="Pfam" id="PF01370"/>
    </source>
</evidence>
<dbReference type="Proteomes" id="UP000494110">
    <property type="component" value="Unassembled WGS sequence"/>
</dbReference>
<dbReference type="InterPro" id="IPR051207">
    <property type="entry name" value="ComplexI_NDUFA9_subunit"/>
</dbReference>
<organism evidence="2 3">
    <name type="scientific">Burkholderia lata (strain ATCC 17760 / DSM 23089 / LMG 22485 / NCIMB 9086 / R18194 / 383)</name>
    <dbReference type="NCBI Taxonomy" id="482957"/>
    <lineage>
        <taxon>Bacteria</taxon>
        <taxon>Pseudomonadati</taxon>
        <taxon>Pseudomonadota</taxon>
        <taxon>Betaproteobacteria</taxon>
        <taxon>Burkholderiales</taxon>
        <taxon>Burkholderiaceae</taxon>
        <taxon>Burkholderia</taxon>
        <taxon>Burkholderia cepacia complex</taxon>
    </lineage>
</organism>
<proteinExistence type="predicted"/>
<dbReference type="Gene3D" id="3.40.50.720">
    <property type="entry name" value="NAD(P)-binding Rossmann-like Domain"/>
    <property type="match status" value="1"/>
</dbReference>
<name>A0A6P3AUC4_BURL3</name>
<dbReference type="PANTHER" id="PTHR12126">
    <property type="entry name" value="NADH-UBIQUINONE OXIDOREDUCTASE 39 KDA SUBUNIT-RELATED"/>
    <property type="match status" value="1"/>
</dbReference>
<dbReference type="Pfam" id="PF01370">
    <property type="entry name" value="Epimerase"/>
    <property type="match status" value="1"/>
</dbReference>
<dbReference type="InterPro" id="IPR036291">
    <property type="entry name" value="NAD(P)-bd_dom_sf"/>
</dbReference>
<sequence>MLLANTLSIRFVAILALGPSGGQRKPVISVNSPLEALNMDRQTVALLGGTGFIGSRLVNALIESGKQVRIGTRRRDHARHLQMLPVEIVELEGLDTRTLARFVAGAHAAINLVGVLHGGRGTPYGPGFERAHVTLPAALATACTEVGVQRVLHMSALGADSHGASMYQRSKGDGEAALHAIAATDSLALTIFRPSVVFGPGDAFLNTFANLQRSVPVLPLAMPDARFQPVFVGDVVRAFVNTLDLAAAHGKTYELGGPTVYTLEQLVRYCGTLVGRQARIVRLPDALARLQASVFECLPGEPVLTRDNLATMSVPNVLSGPLAPELGISPASLESIAPAYLGHTAQRSRFDWFRSRR</sequence>
<dbReference type="SUPFAM" id="SSF51735">
    <property type="entry name" value="NAD(P)-binding Rossmann-fold domains"/>
    <property type="match status" value="1"/>
</dbReference>
<dbReference type="PANTHER" id="PTHR12126:SF11">
    <property type="entry name" value="NADH DEHYDROGENASE [UBIQUINONE] 1 ALPHA SUBCOMPLEX SUBUNIT 9, MITOCHONDRIAL"/>
    <property type="match status" value="1"/>
</dbReference>
<dbReference type="EMBL" id="CABVQN010000039">
    <property type="protein sequence ID" value="VWD51091.1"/>
    <property type="molecule type" value="Genomic_DNA"/>
</dbReference>
<gene>
    <name evidence="2" type="ORF">BLA39750_06168</name>
</gene>
<dbReference type="GO" id="GO:0044877">
    <property type="term" value="F:protein-containing complex binding"/>
    <property type="evidence" value="ECO:0007669"/>
    <property type="project" value="TreeGrafter"/>
</dbReference>
<evidence type="ECO:0000313" key="2">
    <source>
        <dbReference type="EMBL" id="VWD51091.1"/>
    </source>
</evidence>
<protein>
    <submittedName>
        <fullName evidence="2">NAD-dependent dehydratase</fullName>
    </submittedName>
</protein>